<evidence type="ECO:0000313" key="3">
    <source>
        <dbReference type="Proteomes" id="UP000004810"/>
    </source>
</evidence>
<evidence type="ECO:0000256" key="1">
    <source>
        <dbReference type="SAM" id="MobiDB-lite"/>
    </source>
</evidence>
<accession>J9E6A7</accession>
<evidence type="ECO:0000313" key="2">
    <source>
        <dbReference type="EMBL" id="EJW72522.1"/>
    </source>
</evidence>
<comment type="caution">
    <text evidence="2">The sequence shown here is derived from an EMBL/GenBank/DDBJ whole genome shotgun (WGS) entry which is preliminary data.</text>
</comment>
<protein>
    <submittedName>
        <fullName evidence="2">Uncharacterized protein</fullName>
    </submittedName>
</protein>
<organism evidence="2 3">
    <name type="scientific">Wuchereria bancrofti</name>
    <dbReference type="NCBI Taxonomy" id="6293"/>
    <lineage>
        <taxon>Eukaryota</taxon>
        <taxon>Metazoa</taxon>
        <taxon>Ecdysozoa</taxon>
        <taxon>Nematoda</taxon>
        <taxon>Chromadorea</taxon>
        <taxon>Rhabditida</taxon>
        <taxon>Spirurina</taxon>
        <taxon>Spiruromorpha</taxon>
        <taxon>Filarioidea</taxon>
        <taxon>Onchocercidae</taxon>
        <taxon>Wuchereria</taxon>
    </lineage>
</organism>
<proteinExistence type="predicted"/>
<reference evidence="3" key="1">
    <citation type="submission" date="2012-08" db="EMBL/GenBank/DDBJ databases">
        <title>The Genome Sequence of Wuchereria bancrofti.</title>
        <authorList>
            <person name="Nutman T.B."/>
            <person name="Fink D.L."/>
            <person name="Russ C."/>
            <person name="Young S."/>
            <person name="Zeng Q."/>
            <person name="Koehrsen M."/>
            <person name="Alvarado L."/>
            <person name="Berlin A."/>
            <person name="Chapman S.B."/>
            <person name="Chen Z."/>
            <person name="Freedman E."/>
            <person name="Gellesch M."/>
            <person name="Goldberg J."/>
            <person name="Griggs A."/>
            <person name="Gujja S."/>
            <person name="Heilman E.R."/>
            <person name="Heiman D."/>
            <person name="Hepburn T."/>
            <person name="Howarth C."/>
            <person name="Jen D."/>
            <person name="Larson L."/>
            <person name="Lewis B."/>
            <person name="Mehta T."/>
            <person name="Park D."/>
            <person name="Pearson M."/>
            <person name="Roberts A."/>
            <person name="Saif S."/>
            <person name="Shea T."/>
            <person name="Shenoy N."/>
            <person name="Sisk P."/>
            <person name="Stolte C."/>
            <person name="Sykes S."/>
            <person name="Walk T."/>
            <person name="White J."/>
            <person name="Yandava C."/>
            <person name="Haas B."/>
            <person name="Henn M.R."/>
            <person name="Nusbaum C."/>
            <person name="Birren B."/>
        </authorList>
    </citation>
    <scope>NUCLEOTIDE SEQUENCE [LARGE SCALE GENOMIC DNA]</scope>
    <source>
        <strain evidence="3">NA</strain>
    </source>
</reference>
<sequence length="181" mass="19641">MGRFSIYCLPFHFESKTSGGPNSPQISSSTDSENLCSDQSAKCQDKLNVSVENEKISNSPLTDNPINISLSSNVSSTMSPTALSITETNSSGYLSPAESNSSCISLQMPQEVKKNTTTDRGNSNGKDNRLTTTYLGVSQPISISGPDEFDIVMSTKVSTASNLRCLDCDSKFFDFDRFSWI</sequence>
<feature type="region of interest" description="Disordered" evidence="1">
    <location>
        <begin position="16"/>
        <end position="35"/>
    </location>
</feature>
<name>J9E6A7_WUCBA</name>
<dbReference type="AlphaFoldDB" id="J9E6A7"/>
<dbReference type="EMBL" id="ADBV01015992">
    <property type="protein sequence ID" value="EJW72522.1"/>
    <property type="molecule type" value="Genomic_DNA"/>
</dbReference>
<gene>
    <name evidence="2" type="ORF">WUBG_16567</name>
</gene>
<dbReference type="Proteomes" id="UP000004810">
    <property type="component" value="Unassembled WGS sequence"/>
</dbReference>